<dbReference type="FunFam" id="3.30.750.24:FF:000024">
    <property type="entry name" value="Sulfate permease 2"/>
    <property type="match status" value="1"/>
</dbReference>
<dbReference type="GO" id="GO:0016020">
    <property type="term" value="C:membrane"/>
    <property type="evidence" value="ECO:0007669"/>
    <property type="project" value="UniProtKB-SubCell"/>
</dbReference>
<evidence type="ECO:0000256" key="3">
    <source>
        <dbReference type="ARBA" id="ARBA00022989"/>
    </source>
</evidence>
<feature type="domain" description="STAS" evidence="7">
    <location>
        <begin position="578"/>
        <end position="703"/>
    </location>
</feature>
<dbReference type="RefSeq" id="XP_056477631.1">
    <property type="nucleotide sequence ID" value="XM_056617274.1"/>
</dbReference>
<evidence type="ECO:0000256" key="2">
    <source>
        <dbReference type="ARBA" id="ARBA00022692"/>
    </source>
</evidence>
<organism evidence="8 9">
    <name type="scientific">Penicillium argentinense</name>
    <dbReference type="NCBI Taxonomy" id="1131581"/>
    <lineage>
        <taxon>Eukaryota</taxon>
        <taxon>Fungi</taxon>
        <taxon>Dikarya</taxon>
        <taxon>Ascomycota</taxon>
        <taxon>Pezizomycotina</taxon>
        <taxon>Eurotiomycetes</taxon>
        <taxon>Eurotiomycetidae</taxon>
        <taxon>Eurotiales</taxon>
        <taxon>Aspergillaceae</taxon>
        <taxon>Penicillium</taxon>
    </lineage>
</organism>
<evidence type="ECO:0000256" key="1">
    <source>
        <dbReference type="ARBA" id="ARBA00004141"/>
    </source>
</evidence>
<evidence type="ECO:0000313" key="8">
    <source>
        <dbReference type="EMBL" id="KAJ5104251.1"/>
    </source>
</evidence>
<dbReference type="GeneID" id="81356253"/>
<dbReference type="InterPro" id="IPR011547">
    <property type="entry name" value="SLC26A/SulP_dom"/>
</dbReference>
<feature type="transmembrane region" description="Helical" evidence="6">
    <location>
        <begin position="494"/>
        <end position="511"/>
    </location>
</feature>
<feature type="transmembrane region" description="Helical" evidence="6">
    <location>
        <begin position="144"/>
        <end position="161"/>
    </location>
</feature>
<dbReference type="GO" id="GO:0008271">
    <property type="term" value="F:secondary active sulfate transmembrane transporter activity"/>
    <property type="evidence" value="ECO:0007669"/>
    <property type="project" value="InterPro"/>
</dbReference>
<dbReference type="PROSITE" id="PS01130">
    <property type="entry name" value="SLC26A"/>
    <property type="match status" value="1"/>
</dbReference>
<protein>
    <recommendedName>
        <fullName evidence="7">STAS domain-containing protein</fullName>
    </recommendedName>
</protein>
<evidence type="ECO:0000313" key="9">
    <source>
        <dbReference type="Proteomes" id="UP001149074"/>
    </source>
</evidence>
<dbReference type="Gene3D" id="3.30.750.24">
    <property type="entry name" value="STAS domain"/>
    <property type="match status" value="1"/>
</dbReference>
<evidence type="ECO:0000256" key="6">
    <source>
        <dbReference type="SAM" id="Phobius"/>
    </source>
</evidence>
<feature type="transmembrane region" description="Helical" evidence="6">
    <location>
        <begin position="382"/>
        <end position="401"/>
    </location>
</feature>
<feature type="transmembrane region" description="Helical" evidence="6">
    <location>
        <begin position="173"/>
        <end position="193"/>
    </location>
</feature>
<keyword evidence="4 6" id="KW-0472">Membrane</keyword>
<feature type="compositionally biased region" description="Basic and acidic residues" evidence="5">
    <location>
        <begin position="629"/>
        <end position="639"/>
    </location>
</feature>
<feature type="transmembrane region" description="Helical" evidence="6">
    <location>
        <begin position="287"/>
        <end position="310"/>
    </location>
</feature>
<dbReference type="InterPro" id="IPR018045">
    <property type="entry name" value="S04_transporter_CS"/>
</dbReference>
<evidence type="ECO:0000256" key="5">
    <source>
        <dbReference type="SAM" id="MobiDB-lite"/>
    </source>
</evidence>
<dbReference type="Pfam" id="PF01740">
    <property type="entry name" value="STAS"/>
    <property type="match status" value="1"/>
</dbReference>
<name>A0A9W9KFV1_9EURO</name>
<dbReference type="PROSITE" id="PS50801">
    <property type="entry name" value="STAS"/>
    <property type="match status" value="1"/>
</dbReference>
<dbReference type="OrthoDB" id="288203at2759"/>
<dbReference type="PANTHER" id="PTHR11814">
    <property type="entry name" value="SULFATE TRANSPORTER"/>
    <property type="match status" value="1"/>
</dbReference>
<reference evidence="8" key="1">
    <citation type="submission" date="2022-11" db="EMBL/GenBank/DDBJ databases">
        <authorList>
            <person name="Petersen C."/>
        </authorList>
    </citation>
    <scope>NUCLEOTIDE SEQUENCE</scope>
    <source>
        <strain evidence="8">IBT 30761</strain>
    </source>
</reference>
<dbReference type="NCBIfam" id="TIGR00815">
    <property type="entry name" value="sulP"/>
    <property type="match status" value="1"/>
</dbReference>
<keyword evidence="9" id="KW-1185">Reference proteome</keyword>
<feature type="transmembrane region" description="Helical" evidence="6">
    <location>
        <begin position="257"/>
        <end position="278"/>
    </location>
</feature>
<dbReference type="EMBL" id="JAPQKI010000004">
    <property type="protein sequence ID" value="KAJ5104251.1"/>
    <property type="molecule type" value="Genomic_DNA"/>
</dbReference>
<feature type="transmembrane region" description="Helical" evidence="6">
    <location>
        <begin position="413"/>
        <end position="432"/>
    </location>
</feature>
<evidence type="ECO:0000259" key="7">
    <source>
        <dbReference type="PROSITE" id="PS50801"/>
    </source>
</evidence>
<proteinExistence type="predicted"/>
<dbReference type="InterPro" id="IPR001902">
    <property type="entry name" value="SLC26A/SulP_fam"/>
</dbReference>
<evidence type="ECO:0000256" key="4">
    <source>
        <dbReference type="ARBA" id="ARBA00023136"/>
    </source>
</evidence>
<feature type="region of interest" description="Disordered" evidence="5">
    <location>
        <begin position="618"/>
        <end position="639"/>
    </location>
</feature>
<feature type="transmembrane region" description="Helical" evidence="6">
    <location>
        <begin position="119"/>
        <end position="138"/>
    </location>
</feature>
<sequence>MPGKNRVSSGVARLLGIKKTYCDPLGANSDSVTRGESAFSAGTADTVPYFEPEPTSAEWLQEHIPSLHDVGMYLLDIFPFWRWITRYNWQWLVGDLVAGITVGGVVVPQSMSYAKLAALPVQFGLYTSFMGVLIYWLFATSKDITIGPVAVMSTLVGGVVHEAKMINPDIPGNVVASALAIVAGGIIAALGFLRLGFIVDFIPLPAISAFMTGSAINIIAGQCSKLLGETADFSTYGPTYQTIIWTLKYLPTSSIDASLGFTALAMLYLIRFGCNYAAKKIPHHAKLFFFLSTVRTVFVILFYIMVSAAVNLHRKDDPLFDIIGTVPRGFQNAGVPVIDGQIVKLFASRLPAAVIVLLIEHIAISKSFGRVNNYSIDPSQEMIAIGATNLLGPFLGAYPATGSFSRTAIKSKAGVRTPFAGVITAVIVLLAIYALTELFFYIPEAALGAVIIHAVGDLITPPNAVYQFWRVSPFDAIIFFIGVIVSIFTKIEDGVYCTICLSLAVFLFRAAKARGQFLGRVTIHSVVGDDMVDGNGKQGTGLLPIVSENSPSHDRSIFLPTSRADGSNPDIEVEEPHPGIFIYRFSEGFNYPNSNHYTDYLVQNIFQKTRRTTTAAYAQPGNRPWNDPGPRRGKEEEDRSHLPTLKAIILDFSSVNHVDVTSIQNLIDVRNQLDMYASPDSVQWHFAHINNRWTKRGLAAAGFGYPTSFSEDGIRRWKPIFSVAKIEDSSSASVHAEIVNNEKEGRIVDQHHSKVHDMEDGIRPRLETTDFDVQKAECLSSGSSTSNVKALPDLTVSEPYQNRFRVALVQGLNRPFFHVDLMSALKSAVENSDTRGSEKSGPE</sequence>
<dbReference type="CDD" id="cd07042">
    <property type="entry name" value="STAS_SulP_like_sulfate_transporter"/>
    <property type="match status" value="1"/>
</dbReference>
<feature type="transmembrane region" description="Helical" evidence="6">
    <location>
        <begin position="89"/>
        <end position="107"/>
    </location>
</feature>
<comment type="subcellular location">
    <subcellularLocation>
        <location evidence="1">Membrane</location>
        <topology evidence="1">Multi-pass membrane protein</topology>
    </subcellularLocation>
</comment>
<dbReference type="InterPro" id="IPR036513">
    <property type="entry name" value="STAS_dom_sf"/>
</dbReference>
<keyword evidence="2 6" id="KW-0812">Transmembrane</keyword>
<dbReference type="AlphaFoldDB" id="A0A9W9KFV1"/>
<dbReference type="Pfam" id="PF00916">
    <property type="entry name" value="Sulfate_transp"/>
    <property type="match status" value="1"/>
</dbReference>
<reference evidence="8" key="2">
    <citation type="journal article" date="2023" name="IMA Fungus">
        <title>Comparative genomic study of the Penicillium genus elucidates a diverse pangenome and 15 lateral gene transfer events.</title>
        <authorList>
            <person name="Petersen C."/>
            <person name="Sorensen T."/>
            <person name="Nielsen M.R."/>
            <person name="Sondergaard T.E."/>
            <person name="Sorensen J.L."/>
            <person name="Fitzpatrick D.A."/>
            <person name="Frisvad J.C."/>
            <person name="Nielsen K.L."/>
        </authorList>
    </citation>
    <scope>NUCLEOTIDE SEQUENCE</scope>
    <source>
        <strain evidence="8">IBT 30761</strain>
    </source>
</reference>
<dbReference type="InterPro" id="IPR002645">
    <property type="entry name" value="STAS_dom"/>
</dbReference>
<accession>A0A9W9KFV1</accession>
<gene>
    <name evidence="8" type="ORF">N7532_004780</name>
</gene>
<dbReference type="Proteomes" id="UP001149074">
    <property type="component" value="Unassembled WGS sequence"/>
</dbReference>
<feature type="transmembrane region" description="Helical" evidence="6">
    <location>
        <begin position="468"/>
        <end position="488"/>
    </location>
</feature>
<comment type="caution">
    <text evidence="8">The sequence shown here is derived from an EMBL/GenBank/DDBJ whole genome shotgun (WGS) entry which is preliminary data.</text>
</comment>
<keyword evidence="3 6" id="KW-1133">Transmembrane helix</keyword>